<dbReference type="KEGG" id="gtt:GUITHDRAFT_82927"/>
<reference evidence="9" key="3">
    <citation type="submission" date="2015-06" db="UniProtKB">
        <authorList>
            <consortium name="EnsemblProtists"/>
        </authorList>
    </citation>
    <scope>IDENTIFICATION</scope>
</reference>
<reference evidence="10" key="2">
    <citation type="submission" date="2012-11" db="EMBL/GenBank/DDBJ databases">
        <authorList>
            <person name="Kuo A."/>
            <person name="Curtis B.A."/>
            <person name="Tanifuji G."/>
            <person name="Burki F."/>
            <person name="Gruber A."/>
            <person name="Irimia M."/>
            <person name="Maruyama S."/>
            <person name="Arias M.C."/>
            <person name="Ball S.G."/>
            <person name="Gile G.H."/>
            <person name="Hirakawa Y."/>
            <person name="Hopkins J.F."/>
            <person name="Rensing S.A."/>
            <person name="Schmutz J."/>
            <person name="Symeonidi A."/>
            <person name="Elias M."/>
            <person name="Eveleigh R.J."/>
            <person name="Herman E.K."/>
            <person name="Klute M.J."/>
            <person name="Nakayama T."/>
            <person name="Obornik M."/>
            <person name="Reyes-Prieto A."/>
            <person name="Armbrust E.V."/>
            <person name="Aves S.J."/>
            <person name="Beiko R.G."/>
            <person name="Coutinho P."/>
            <person name="Dacks J.B."/>
            <person name="Durnford D.G."/>
            <person name="Fast N.M."/>
            <person name="Green B.R."/>
            <person name="Grisdale C."/>
            <person name="Hempe F."/>
            <person name="Henrissat B."/>
            <person name="Hoppner M.P."/>
            <person name="Ishida K.-I."/>
            <person name="Kim E."/>
            <person name="Koreny L."/>
            <person name="Kroth P.G."/>
            <person name="Liu Y."/>
            <person name="Malik S.-B."/>
            <person name="Maier U.G."/>
            <person name="McRose D."/>
            <person name="Mock T."/>
            <person name="Neilson J.A."/>
            <person name="Onodera N.T."/>
            <person name="Poole A.M."/>
            <person name="Pritham E.J."/>
            <person name="Richards T.A."/>
            <person name="Rocap G."/>
            <person name="Roy S.W."/>
            <person name="Sarai C."/>
            <person name="Schaack S."/>
            <person name="Shirato S."/>
            <person name="Slamovits C.H."/>
            <person name="Spencer D.F."/>
            <person name="Suzuki S."/>
            <person name="Worden A.Z."/>
            <person name="Zauner S."/>
            <person name="Barry K."/>
            <person name="Bell C."/>
            <person name="Bharti A.K."/>
            <person name="Crow J.A."/>
            <person name="Grimwood J."/>
            <person name="Kramer R."/>
            <person name="Lindquist E."/>
            <person name="Lucas S."/>
            <person name="Salamov A."/>
            <person name="McFadden G.I."/>
            <person name="Lane C.E."/>
            <person name="Keeling P.J."/>
            <person name="Gray M.W."/>
            <person name="Grigoriev I.V."/>
            <person name="Archibald J.M."/>
        </authorList>
    </citation>
    <scope>NUCLEOTIDE SEQUENCE</scope>
    <source>
        <strain evidence="10">CCMP2712</strain>
    </source>
</reference>
<dbReference type="Proteomes" id="UP000011087">
    <property type="component" value="Unassembled WGS sequence"/>
</dbReference>
<keyword evidence="10" id="KW-1185">Reference proteome</keyword>
<feature type="transmembrane region" description="Helical" evidence="7">
    <location>
        <begin position="136"/>
        <end position="157"/>
    </location>
</feature>
<dbReference type="eggNOG" id="KOG2970">
    <property type="taxonomic scope" value="Eukaryota"/>
</dbReference>
<keyword evidence="2 7" id="KW-0337">GPI-anchor biosynthesis</keyword>
<dbReference type="PaxDb" id="55529-EKX31633"/>
<reference evidence="8 10" key="1">
    <citation type="journal article" date="2012" name="Nature">
        <title>Algal genomes reveal evolutionary mosaicism and the fate of nucleomorphs.</title>
        <authorList>
            <consortium name="DOE Joint Genome Institute"/>
            <person name="Curtis B.A."/>
            <person name="Tanifuji G."/>
            <person name="Burki F."/>
            <person name="Gruber A."/>
            <person name="Irimia M."/>
            <person name="Maruyama S."/>
            <person name="Arias M.C."/>
            <person name="Ball S.G."/>
            <person name="Gile G.H."/>
            <person name="Hirakawa Y."/>
            <person name="Hopkins J.F."/>
            <person name="Kuo A."/>
            <person name="Rensing S.A."/>
            <person name="Schmutz J."/>
            <person name="Symeonidi A."/>
            <person name="Elias M."/>
            <person name="Eveleigh R.J."/>
            <person name="Herman E.K."/>
            <person name="Klute M.J."/>
            <person name="Nakayama T."/>
            <person name="Obornik M."/>
            <person name="Reyes-Prieto A."/>
            <person name="Armbrust E.V."/>
            <person name="Aves S.J."/>
            <person name="Beiko R.G."/>
            <person name="Coutinho P."/>
            <person name="Dacks J.B."/>
            <person name="Durnford D.G."/>
            <person name="Fast N.M."/>
            <person name="Green B.R."/>
            <person name="Grisdale C.J."/>
            <person name="Hempel F."/>
            <person name="Henrissat B."/>
            <person name="Hoppner M.P."/>
            <person name="Ishida K."/>
            <person name="Kim E."/>
            <person name="Koreny L."/>
            <person name="Kroth P.G."/>
            <person name="Liu Y."/>
            <person name="Malik S.B."/>
            <person name="Maier U.G."/>
            <person name="McRose D."/>
            <person name="Mock T."/>
            <person name="Neilson J.A."/>
            <person name="Onodera N.T."/>
            <person name="Poole A.M."/>
            <person name="Pritham E.J."/>
            <person name="Richards T.A."/>
            <person name="Rocap G."/>
            <person name="Roy S.W."/>
            <person name="Sarai C."/>
            <person name="Schaack S."/>
            <person name="Shirato S."/>
            <person name="Slamovits C.H."/>
            <person name="Spencer D.F."/>
            <person name="Suzuki S."/>
            <person name="Worden A.Z."/>
            <person name="Zauner S."/>
            <person name="Barry K."/>
            <person name="Bell C."/>
            <person name="Bharti A.K."/>
            <person name="Crow J.A."/>
            <person name="Grimwood J."/>
            <person name="Kramer R."/>
            <person name="Lindquist E."/>
            <person name="Lucas S."/>
            <person name="Salamov A."/>
            <person name="McFadden G.I."/>
            <person name="Lane C.E."/>
            <person name="Keeling P.J."/>
            <person name="Gray M.W."/>
            <person name="Grigoriev I.V."/>
            <person name="Archibald J.M."/>
        </authorList>
    </citation>
    <scope>NUCLEOTIDE SEQUENCE</scope>
    <source>
        <strain evidence="8 10">CCMP2712</strain>
    </source>
</reference>
<dbReference type="OMA" id="DFMIEDC"/>
<dbReference type="HOGENOM" id="CLU_032917_1_1_1"/>
<keyword evidence="6 7" id="KW-0472">Membrane</keyword>
<dbReference type="GeneID" id="17288360"/>
<feature type="transmembrane region" description="Helical" evidence="7">
    <location>
        <begin position="169"/>
        <end position="189"/>
    </location>
</feature>
<comment type="similarity">
    <text evidence="7">Belongs to the PGAP3 family.</text>
</comment>
<dbReference type="GO" id="GO:0016788">
    <property type="term" value="F:hydrolase activity, acting on ester bonds"/>
    <property type="evidence" value="ECO:0007669"/>
    <property type="project" value="TreeGrafter"/>
</dbReference>
<dbReference type="OrthoDB" id="419770at2759"/>
<evidence type="ECO:0000313" key="10">
    <source>
        <dbReference type="Proteomes" id="UP000011087"/>
    </source>
</evidence>
<dbReference type="EnsemblProtists" id="EKX31633">
    <property type="protein sequence ID" value="EKX31633"/>
    <property type="gene ID" value="GUITHDRAFT_82927"/>
</dbReference>
<dbReference type="STRING" id="905079.L1I5U4"/>
<dbReference type="GO" id="GO:0006506">
    <property type="term" value="P:GPI anchor biosynthetic process"/>
    <property type="evidence" value="ECO:0007669"/>
    <property type="project" value="UniProtKB-KW"/>
</dbReference>
<comment type="function">
    <text evidence="7">Involved in the lipid remodeling steps of GPI-anchor maturation.</text>
</comment>
<evidence type="ECO:0000256" key="4">
    <source>
        <dbReference type="ARBA" id="ARBA00022729"/>
    </source>
</evidence>
<evidence type="ECO:0000256" key="1">
    <source>
        <dbReference type="ARBA" id="ARBA00004127"/>
    </source>
</evidence>
<evidence type="ECO:0000313" key="8">
    <source>
        <dbReference type="EMBL" id="EKX31633.1"/>
    </source>
</evidence>
<sequence>MQADIPLSLLLRILDWDQDEDCAYRCLHACLAVAIDNGGRMWKYKGKWPHTRFLGMQEPASVLFSFFNAVSHVLGFKLLFEIRRNMVRTAGSTVVDRNLVEHVERLLAMSLLWVSAWMGSMVFHSRDNWATERLDYYLGNVAMVWMVYSAVMRAAIIHEAISGVTTQRVLQLSLFGGVMAHIISGWHKMNYSQNMQVMIVLMVANTCAWLSVCLKMKHNFVRLFYISTGLTYAAGALEIFDFPPVAGSLDAHAVWHLATPYLSWMFYRFLAQDAIGLVEQQAKRAS</sequence>
<dbReference type="GO" id="GO:0005789">
    <property type="term" value="C:endoplasmic reticulum membrane"/>
    <property type="evidence" value="ECO:0007669"/>
    <property type="project" value="TreeGrafter"/>
</dbReference>
<keyword evidence="7" id="KW-0333">Golgi apparatus</keyword>
<comment type="caution">
    <text evidence="7">Lacks conserved residue(s) required for the propagation of feature annotation.</text>
</comment>
<dbReference type="PANTHER" id="PTHR13148">
    <property type="entry name" value="PER1-RELATED"/>
    <property type="match status" value="1"/>
</dbReference>
<dbReference type="GO" id="GO:0000139">
    <property type="term" value="C:Golgi membrane"/>
    <property type="evidence" value="ECO:0007669"/>
    <property type="project" value="UniProtKB-SubCell"/>
</dbReference>
<dbReference type="PANTHER" id="PTHR13148:SF0">
    <property type="entry name" value="POST-GPI ATTACHMENT TO PROTEINS FACTOR 3"/>
    <property type="match status" value="1"/>
</dbReference>
<evidence type="ECO:0000313" key="9">
    <source>
        <dbReference type="EnsemblProtists" id="EKX31633"/>
    </source>
</evidence>
<feature type="transmembrane region" description="Helical" evidence="7">
    <location>
        <begin position="195"/>
        <end position="214"/>
    </location>
</feature>
<dbReference type="RefSeq" id="XP_005818613.1">
    <property type="nucleotide sequence ID" value="XM_005818556.1"/>
</dbReference>
<dbReference type="EMBL" id="JH993253">
    <property type="protein sequence ID" value="EKX31633.1"/>
    <property type="molecule type" value="Genomic_DNA"/>
</dbReference>
<evidence type="ECO:0000256" key="7">
    <source>
        <dbReference type="RuleBase" id="RU365066"/>
    </source>
</evidence>
<dbReference type="Pfam" id="PF04080">
    <property type="entry name" value="Per1"/>
    <property type="match status" value="1"/>
</dbReference>
<dbReference type="AlphaFoldDB" id="L1I5U4"/>
<keyword evidence="5 7" id="KW-1133">Transmembrane helix</keyword>
<evidence type="ECO:0000256" key="6">
    <source>
        <dbReference type="ARBA" id="ARBA00023136"/>
    </source>
</evidence>
<keyword evidence="4" id="KW-0732">Signal</keyword>
<feature type="transmembrane region" description="Helical" evidence="7">
    <location>
        <begin position="106"/>
        <end position="124"/>
    </location>
</feature>
<proteinExistence type="inferred from homology"/>
<dbReference type="InterPro" id="IPR007217">
    <property type="entry name" value="Per1-like"/>
</dbReference>
<evidence type="ECO:0000256" key="5">
    <source>
        <dbReference type="ARBA" id="ARBA00022989"/>
    </source>
</evidence>
<name>L1I5U4_GUITC</name>
<evidence type="ECO:0000256" key="2">
    <source>
        <dbReference type="ARBA" id="ARBA00022502"/>
    </source>
</evidence>
<gene>
    <name evidence="8" type="ORF">GUITHDRAFT_82927</name>
</gene>
<evidence type="ECO:0000256" key="3">
    <source>
        <dbReference type="ARBA" id="ARBA00022692"/>
    </source>
</evidence>
<accession>L1I5U4</accession>
<feature type="transmembrane region" description="Helical" evidence="7">
    <location>
        <begin position="60"/>
        <end position="80"/>
    </location>
</feature>
<organism evidence="8">
    <name type="scientific">Guillardia theta (strain CCMP2712)</name>
    <name type="common">Cryptophyte</name>
    <dbReference type="NCBI Taxonomy" id="905079"/>
    <lineage>
        <taxon>Eukaryota</taxon>
        <taxon>Cryptophyceae</taxon>
        <taxon>Pyrenomonadales</taxon>
        <taxon>Geminigeraceae</taxon>
        <taxon>Guillardia</taxon>
    </lineage>
</organism>
<protein>
    <recommendedName>
        <fullName evidence="7">Post-GPI attachment to proteins factor 3</fullName>
    </recommendedName>
</protein>
<keyword evidence="3 7" id="KW-0812">Transmembrane</keyword>
<comment type="subcellular location">
    <subcellularLocation>
        <location evidence="1">Endomembrane system</location>
        <topology evidence="1">Multi-pass membrane protein</topology>
    </subcellularLocation>
    <subcellularLocation>
        <location evidence="7">Golgi apparatus membrane</location>
        <topology evidence="7">Multi-pass membrane protein</topology>
    </subcellularLocation>
</comment>